<proteinExistence type="predicted"/>
<sequence length="173" mass="18133">MGWTYKVHGGVAAGAGAVVLGLALLTWVPGTWPLFEPQWVVPAAFGPALLMCMSAFVRVLLARSDRSELWQAFRCLPGRAQAGLAALAVVGVLLAFGTGAGDSRDVEVRDGSYFAYDAQAHRMVEVARSEYQALLPSSRRMFLAIAGVLLVGASCGVLAAGEVRRADGGVAAR</sequence>
<feature type="transmembrane region" description="Helical" evidence="1">
    <location>
        <begin position="39"/>
        <end position="61"/>
    </location>
</feature>
<keyword evidence="1" id="KW-0472">Membrane</keyword>
<feature type="transmembrane region" description="Helical" evidence="1">
    <location>
        <begin position="7"/>
        <end position="27"/>
    </location>
</feature>
<dbReference type="RefSeq" id="WP_151510444.1">
    <property type="nucleotide sequence ID" value="NZ_JBMVCA010000009.1"/>
</dbReference>
<gene>
    <name evidence="2" type="ORF">F5983_12990</name>
</gene>
<dbReference type="EMBL" id="VYUA01000009">
    <property type="protein sequence ID" value="KAB2592117.1"/>
    <property type="molecule type" value="Genomic_DNA"/>
</dbReference>
<evidence type="ECO:0000313" key="3">
    <source>
        <dbReference type="Proteomes" id="UP000326907"/>
    </source>
</evidence>
<dbReference type="Proteomes" id="UP000326907">
    <property type="component" value="Unassembled WGS sequence"/>
</dbReference>
<reference evidence="2 3" key="1">
    <citation type="submission" date="2019-09" db="EMBL/GenBank/DDBJ databases">
        <authorList>
            <person name="Liu P."/>
        </authorList>
    </citation>
    <scope>NUCLEOTIDE SEQUENCE [LARGE SCALE GENOMIC DNA]</scope>
    <source>
        <strain evidence="2 3">TRM68085</strain>
    </source>
</reference>
<evidence type="ECO:0000313" key="2">
    <source>
        <dbReference type="EMBL" id="KAB2592117.1"/>
    </source>
</evidence>
<feature type="transmembrane region" description="Helical" evidence="1">
    <location>
        <begin position="141"/>
        <end position="160"/>
    </location>
</feature>
<evidence type="ECO:0000256" key="1">
    <source>
        <dbReference type="SAM" id="Phobius"/>
    </source>
</evidence>
<protein>
    <submittedName>
        <fullName evidence="2">Uncharacterized protein</fullName>
    </submittedName>
</protein>
<feature type="transmembrane region" description="Helical" evidence="1">
    <location>
        <begin position="82"/>
        <end position="100"/>
    </location>
</feature>
<organism evidence="2 3">
    <name type="scientific">Streptomyces arboris</name>
    <dbReference type="NCBI Taxonomy" id="2600619"/>
    <lineage>
        <taxon>Bacteria</taxon>
        <taxon>Bacillati</taxon>
        <taxon>Actinomycetota</taxon>
        <taxon>Actinomycetes</taxon>
        <taxon>Kitasatosporales</taxon>
        <taxon>Streptomycetaceae</taxon>
        <taxon>Streptomyces</taxon>
    </lineage>
</organism>
<keyword evidence="1" id="KW-1133">Transmembrane helix</keyword>
<keyword evidence="3" id="KW-1185">Reference proteome</keyword>
<comment type="caution">
    <text evidence="2">The sequence shown here is derived from an EMBL/GenBank/DDBJ whole genome shotgun (WGS) entry which is preliminary data.</text>
</comment>
<name>A0A5N5EMU8_9ACTN</name>
<accession>A0A5N5EMU8</accession>
<keyword evidence="1" id="KW-0812">Transmembrane</keyword>
<dbReference type="AlphaFoldDB" id="A0A5N5EMU8"/>